<feature type="transmembrane region" description="Helical" evidence="8">
    <location>
        <begin position="12"/>
        <end position="30"/>
    </location>
</feature>
<comment type="subcellular location">
    <subcellularLocation>
        <location evidence="1">Cell membrane</location>
        <topology evidence="1">Single-pass membrane protein</topology>
    </subcellularLocation>
    <subcellularLocation>
        <location evidence="7">Cell membrane</location>
        <topology evidence="7">Single-pass type II membrane protein</topology>
    </subcellularLocation>
</comment>
<evidence type="ECO:0000256" key="6">
    <source>
        <dbReference type="ARBA" id="ARBA00023136"/>
    </source>
</evidence>
<protein>
    <submittedName>
        <fullName evidence="10">Biopolymer transporter ExbD</fullName>
    </submittedName>
</protein>
<keyword evidence="3" id="KW-1003">Cell membrane</keyword>
<comment type="caution">
    <text evidence="10">The sequence shown here is derived from an EMBL/GenBank/DDBJ whole genome shotgun (WGS) entry which is preliminary data.</text>
</comment>
<dbReference type="AlphaFoldDB" id="A0A9X1P1N2"/>
<dbReference type="InterPro" id="IPR003400">
    <property type="entry name" value="ExbD"/>
</dbReference>
<evidence type="ECO:0000313" key="9">
    <source>
        <dbReference type="EMBL" id="MCE7027658.1"/>
    </source>
</evidence>
<evidence type="ECO:0000256" key="3">
    <source>
        <dbReference type="ARBA" id="ARBA00022475"/>
    </source>
</evidence>
<dbReference type="Pfam" id="PF02472">
    <property type="entry name" value="ExbD"/>
    <property type="match status" value="1"/>
</dbReference>
<organism evidence="10 11">
    <name type="scientific">Jiella avicenniae</name>
    <dbReference type="NCBI Taxonomy" id="2907202"/>
    <lineage>
        <taxon>Bacteria</taxon>
        <taxon>Pseudomonadati</taxon>
        <taxon>Pseudomonadota</taxon>
        <taxon>Alphaproteobacteria</taxon>
        <taxon>Hyphomicrobiales</taxon>
        <taxon>Aurantimonadaceae</taxon>
        <taxon>Jiella</taxon>
    </lineage>
</organism>
<keyword evidence="7" id="KW-0813">Transport</keyword>
<name>A0A9X1P1N2_9HYPH</name>
<keyword evidence="11" id="KW-1185">Reference proteome</keyword>
<keyword evidence="6 8" id="KW-0472">Membrane</keyword>
<evidence type="ECO:0000256" key="7">
    <source>
        <dbReference type="RuleBase" id="RU003879"/>
    </source>
</evidence>
<evidence type="ECO:0000256" key="1">
    <source>
        <dbReference type="ARBA" id="ARBA00004162"/>
    </source>
</evidence>
<evidence type="ECO:0000256" key="5">
    <source>
        <dbReference type="ARBA" id="ARBA00022989"/>
    </source>
</evidence>
<evidence type="ECO:0000313" key="10">
    <source>
        <dbReference type="EMBL" id="MCE7028700.1"/>
    </source>
</evidence>
<reference evidence="10" key="1">
    <citation type="submission" date="2022-01" db="EMBL/GenBank/DDBJ databases">
        <title>Jiella avicenniae sp. nov., a novel endophytic bacterium isolated from bark of Avicennia marina.</title>
        <authorList>
            <person name="Tuo L."/>
        </authorList>
    </citation>
    <scope>NUCLEOTIDE SEQUENCE</scope>
    <source>
        <strain evidence="10">CBK1P-4</strain>
    </source>
</reference>
<comment type="similarity">
    <text evidence="2 7">Belongs to the ExbD/TolR family.</text>
</comment>
<dbReference type="GO" id="GO:0015031">
    <property type="term" value="P:protein transport"/>
    <property type="evidence" value="ECO:0007669"/>
    <property type="project" value="UniProtKB-KW"/>
</dbReference>
<keyword evidence="5 8" id="KW-1133">Transmembrane helix</keyword>
<evidence type="ECO:0000256" key="4">
    <source>
        <dbReference type="ARBA" id="ARBA00022692"/>
    </source>
</evidence>
<sequence length="150" mass="15824">MRRVRARTRRRFVLTPLVDVIFLLVIFFALSSRIAPFGLIPVSGQGRAVAGAEGSETASRTVAPADETLVVLRGRARLGAQVYALDALRPAAVRLREGGARSVLLLTARSARTEDVAKALDALRRAGVANVRLISAPADTAGTRGGAGPR</sequence>
<proteinExistence type="inferred from homology"/>
<dbReference type="EMBL" id="JAJUWU010000010">
    <property type="protein sequence ID" value="MCE7028700.1"/>
    <property type="molecule type" value="Genomic_DNA"/>
</dbReference>
<evidence type="ECO:0000256" key="2">
    <source>
        <dbReference type="ARBA" id="ARBA00005811"/>
    </source>
</evidence>
<dbReference type="EMBL" id="JAJUWU010000005">
    <property type="protein sequence ID" value="MCE7027658.1"/>
    <property type="molecule type" value="Genomic_DNA"/>
</dbReference>
<dbReference type="RefSeq" id="WP_233718712.1">
    <property type="nucleotide sequence ID" value="NZ_JAJUWU010000005.1"/>
</dbReference>
<dbReference type="GO" id="GO:0005886">
    <property type="term" value="C:plasma membrane"/>
    <property type="evidence" value="ECO:0007669"/>
    <property type="project" value="UniProtKB-SubCell"/>
</dbReference>
<dbReference type="Proteomes" id="UP001139035">
    <property type="component" value="Unassembled WGS sequence"/>
</dbReference>
<dbReference type="GO" id="GO:0022857">
    <property type="term" value="F:transmembrane transporter activity"/>
    <property type="evidence" value="ECO:0007669"/>
    <property type="project" value="InterPro"/>
</dbReference>
<accession>A0A9X1P1N2</accession>
<evidence type="ECO:0000256" key="8">
    <source>
        <dbReference type="SAM" id="Phobius"/>
    </source>
</evidence>
<gene>
    <name evidence="9" type="ORF">LZD57_06620</name>
    <name evidence="10" type="ORF">LZD57_11935</name>
</gene>
<keyword evidence="4 7" id="KW-0812">Transmembrane</keyword>
<keyword evidence="7" id="KW-0653">Protein transport</keyword>
<evidence type="ECO:0000313" key="11">
    <source>
        <dbReference type="Proteomes" id="UP001139035"/>
    </source>
</evidence>